<protein>
    <recommendedName>
        <fullName evidence="1">SnoaL-like domain-containing protein</fullName>
    </recommendedName>
</protein>
<dbReference type="Proteomes" id="UP000030960">
    <property type="component" value="Unassembled WGS sequence"/>
</dbReference>
<dbReference type="AlphaFoldDB" id="A0A0B3S3U0"/>
<dbReference type="Pfam" id="PF20409">
    <property type="entry name" value="SnoaL_5"/>
    <property type="match status" value="1"/>
</dbReference>
<dbReference type="InterPro" id="IPR046860">
    <property type="entry name" value="SnoaL_5"/>
</dbReference>
<organism evidence="2 3">
    <name type="scientific">Mameliella alba</name>
    <dbReference type="NCBI Taxonomy" id="561184"/>
    <lineage>
        <taxon>Bacteria</taxon>
        <taxon>Pseudomonadati</taxon>
        <taxon>Pseudomonadota</taxon>
        <taxon>Alphaproteobacteria</taxon>
        <taxon>Rhodobacterales</taxon>
        <taxon>Roseobacteraceae</taxon>
        <taxon>Mameliella</taxon>
    </lineage>
</organism>
<dbReference type="InterPro" id="IPR032710">
    <property type="entry name" value="NTF2-like_dom_sf"/>
</dbReference>
<dbReference type="PATRIC" id="fig|1515334.3.peg.1657"/>
<dbReference type="EMBL" id="JSUQ01000006">
    <property type="protein sequence ID" value="KHQ53663.1"/>
    <property type="molecule type" value="Genomic_DNA"/>
</dbReference>
<proteinExistence type="predicted"/>
<dbReference type="RefSeq" id="WP_043140025.1">
    <property type="nucleotide sequence ID" value="NZ_JSUQ01000006.1"/>
</dbReference>
<feature type="domain" description="SnoaL-like" evidence="1">
    <location>
        <begin position="6"/>
        <end position="121"/>
    </location>
</feature>
<name>A0A0B3S3U0_9RHOB</name>
<comment type="caution">
    <text evidence="2">The sequence shown here is derived from an EMBL/GenBank/DDBJ whole genome shotgun (WGS) entry which is preliminary data.</text>
</comment>
<dbReference type="OrthoDB" id="336094at2"/>
<gene>
    <name evidence="2" type="ORF">OA50_01651</name>
</gene>
<dbReference type="SUPFAM" id="SSF54427">
    <property type="entry name" value="NTF2-like"/>
    <property type="match status" value="1"/>
</dbReference>
<reference evidence="2 3" key="1">
    <citation type="submission" date="2014-10" db="EMBL/GenBank/DDBJ databases">
        <title>Genome sequence of Ponticoccus sp. strain UMTAT08 isolated from clonal culture of toxic dinoflagellate Alexandrium tamiyavanichii.</title>
        <authorList>
            <person name="Gan H.Y."/>
            <person name="Muhd D.-D."/>
            <person name="Mohd Noor M.E."/>
            <person name="Yeong Y.S."/>
            <person name="Usup G."/>
        </authorList>
    </citation>
    <scope>NUCLEOTIDE SEQUENCE [LARGE SCALE GENOMIC DNA]</scope>
    <source>
        <strain evidence="2 3">UMTAT08</strain>
    </source>
</reference>
<evidence type="ECO:0000313" key="3">
    <source>
        <dbReference type="Proteomes" id="UP000030960"/>
    </source>
</evidence>
<dbReference type="STRING" id="561184.SAMN05216376_101204"/>
<evidence type="ECO:0000259" key="1">
    <source>
        <dbReference type="Pfam" id="PF20409"/>
    </source>
</evidence>
<sequence>MDFKAIAQELVAGCREGRELENLDKLYAADAVSVEAMTMPGADSAETHGLDGIKGKHAWWSENFEVIEGIVDGPYVHGEGSFAVIFDIKARNKATGDVDAMKEVAIYTVAGGRIVREEFYYATAA</sequence>
<keyword evidence="3" id="KW-1185">Reference proteome</keyword>
<evidence type="ECO:0000313" key="2">
    <source>
        <dbReference type="EMBL" id="KHQ53663.1"/>
    </source>
</evidence>
<dbReference type="Gene3D" id="3.10.450.50">
    <property type="match status" value="1"/>
</dbReference>
<accession>A0A0B3S3U0</accession>